<reference evidence="1" key="1">
    <citation type="journal article" date="2019" name="MBio">
        <title>Virus Genomes from Deep Sea Sediments Expand the Ocean Megavirome and Support Independent Origins of Viral Gigantism.</title>
        <authorList>
            <person name="Backstrom D."/>
            <person name="Yutin N."/>
            <person name="Jorgensen S.L."/>
            <person name="Dharamshi J."/>
            <person name="Homa F."/>
            <person name="Zaremba-Niedwiedzka K."/>
            <person name="Spang A."/>
            <person name="Wolf Y.I."/>
            <person name="Koonin E.V."/>
            <person name="Ettema T.J."/>
        </authorList>
    </citation>
    <scope>NUCLEOTIDE SEQUENCE</scope>
</reference>
<proteinExistence type="predicted"/>
<evidence type="ECO:0000313" key="1">
    <source>
        <dbReference type="EMBL" id="QBK93877.1"/>
    </source>
</evidence>
<organism evidence="1">
    <name type="scientific">Pithovirus LCPAC406</name>
    <dbReference type="NCBI Taxonomy" id="2506599"/>
    <lineage>
        <taxon>Viruses</taxon>
        <taxon>Pithoviruses</taxon>
    </lineage>
</organism>
<gene>
    <name evidence="1" type="ORF">LCPAC406_01910</name>
</gene>
<protein>
    <submittedName>
        <fullName evidence="1">Uncharacterized protein</fullName>
    </submittedName>
</protein>
<accession>A0A481ZDL4</accession>
<dbReference type="EMBL" id="MK500606">
    <property type="protein sequence ID" value="QBK93877.1"/>
    <property type="molecule type" value="Genomic_DNA"/>
</dbReference>
<sequence length="45" mass="5564">MESYQSPDFERRWEITQEQLDLVYPDQQPMSWRTLIPYEFGVQIL</sequence>
<name>A0A481ZDL4_9VIRU</name>